<protein>
    <submittedName>
        <fullName evidence="3">Uncharacterized protein</fullName>
    </submittedName>
</protein>
<keyword evidence="4" id="KW-1185">Reference proteome</keyword>
<dbReference type="Proteomes" id="UP001223214">
    <property type="component" value="Unassembled WGS sequence"/>
</dbReference>
<gene>
    <name evidence="3" type="ORF">QQF32_04525</name>
</gene>
<feature type="chain" id="PRO_5042926094" evidence="2">
    <location>
        <begin position="19"/>
        <end position="89"/>
    </location>
</feature>
<evidence type="ECO:0000256" key="1">
    <source>
        <dbReference type="SAM" id="MobiDB-lite"/>
    </source>
</evidence>
<dbReference type="RefSeq" id="WP_282493559.1">
    <property type="nucleotide sequence ID" value="NZ_JASCAP010000029.1"/>
</dbReference>
<evidence type="ECO:0000313" key="4">
    <source>
        <dbReference type="Proteomes" id="UP001223214"/>
    </source>
</evidence>
<evidence type="ECO:0000313" key="3">
    <source>
        <dbReference type="EMBL" id="MDK9362467.1"/>
    </source>
</evidence>
<dbReference type="GeneID" id="97187554"/>
<feature type="region of interest" description="Disordered" evidence="1">
    <location>
        <begin position="23"/>
        <end position="42"/>
    </location>
</feature>
<organism evidence="3 4">
    <name type="scientific">Lelliottia wanjuensis</name>
    <dbReference type="NCBI Taxonomy" id="3050585"/>
    <lineage>
        <taxon>Bacteria</taxon>
        <taxon>Pseudomonadati</taxon>
        <taxon>Pseudomonadota</taxon>
        <taxon>Gammaproteobacteria</taxon>
        <taxon>Enterobacterales</taxon>
        <taxon>Enterobacteriaceae</taxon>
        <taxon>Lelliottia</taxon>
    </lineage>
</organism>
<reference evidence="3 4" key="1">
    <citation type="submission" date="2023-06" db="EMBL/GenBank/DDBJ databases">
        <title>Identification and characterization of antibiotic-resistant Gram-negative bacteria.</title>
        <authorList>
            <person name="Cho G.-S."/>
            <person name="Lee J."/>
            <person name="Tai E."/>
            <person name="Jeong S."/>
            <person name="Kim I."/>
            <person name="Kim B.-E."/>
            <person name="Jeong M.-I."/>
            <person name="Oh K.-K."/>
            <person name="Franz C.M.A.P."/>
        </authorList>
    </citation>
    <scope>NUCLEOTIDE SEQUENCE [LARGE SCALE GENOMIC DNA]</scope>
    <source>
        <strain evidence="3 4">V106_12</strain>
    </source>
</reference>
<dbReference type="AlphaFoldDB" id="A0AAP4FW73"/>
<feature type="region of interest" description="Disordered" evidence="1">
    <location>
        <begin position="55"/>
        <end position="89"/>
    </location>
</feature>
<comment type="caution">
    <text evidence="3">The sequence shown here is derived from an EMBL/GenBank/DDBJ whole genome shotgun (WGS) entry which is preliminary data.</text>
</comment>
<keyword evidence="2" id="KW-0732">Signal</keyword>
<feature type="compositionally biased region" description="Basic and acidic residues" evidence="1">
    <location>
        <begin position="58"/>
        <end position="79"/>
    </location>
</feature>
<proteinExistence type="predicted"/>
<sequence>MKRIYLFALAACCLTANAAENINPRDPSIWQEPNKPDENKQDPCEILQSSVCPGYQDQKTDIQKEQKRREDNRQHKSLESGKPYYPSSF</sequence>
<name>A0AAP4FW73_9ENTR</name>
<dbReference type="EMBL" id="JASSOM010000011">
    <property type="protein sequence ID" value="MDK9362467.1"/>
    <property type="molecule type" value="Genomic_DNA"/>
</dbReference>
<evidence type="ECO:0000256" key="2">
    <source>
        <dbReference type="SAM" id="SignalP"/>
    </source>
</evidence>
<feature type="signal peptide" evidence="2">
    <location>
        <begin position="1"/>
        <end position="18"/>
    </location>
</feature>
<accession>A0AAP4FW73</accession>